<keyword evidence="7 8" id="KW-0687">Ribonucleoprotein</keyword>
<dbReference type="PRINTS" id="PR00881">
    <property type="entry name" value="L7ARS6FAMILY"/>
</dbReference>
<evidence type="ECO:0000256" key="3">
    <source>
        <dbReference type="ARBA" id="ARBA00022517"/>
    </source>
</evidence>
<evidence type="ECO:0000256" key="6">
    <source>
        <dbReference type="ARBA" id="ARBA00023242"/>
    </source>
</evidence>
<protein>
    <recommendedName>
        <fullName evidence="8">H/ACA ribonucleoprotein complex subunit 2</fullName>
    </recommendedName>
    <alternativeName>
        <fullName evidence="8">Nucleolar protein family A member 2</fullName>
    </alternativeName>
</protein>
<comment type="subcellular location">
    <subcellularLocation>
        <location evidence="1 8">Nucleus</location>
        <location evidence="1 8">Nucleolus</location>
    </subcellularLocation>
</comment>
<dbReference type="Gene3D" id="3.30.1330.30">
    <property type="match status" value="1"/>
</dbReference>
<dbReference type="InterPro" id="IPR018492">
    <property type="entry name" value="Ribosomal_eL8/Nhp2"/>
</dbReference>
<keyword evidence="3" id="KW-0690">Ribosome biogenesis</keyword>
<proteinExistence type="inferred from homology"/>
<dbReference type="FunFam" id="3.30.1330.30:FF:000015">
    <property type="entry name" value="H/ACA ribonucleoprotein complex subunit NHP2"/>
    <property type="match status" value="1"/>
</dbReference>
<dbReference type="EMBL" id="GCHU01025743">
    <property type="protein sequence ID" value="JAG85550.1"/>
    <property type="molecule type" value="Transcribed_RNA"/>
</dbReference>
<feature type="domain" description="Ribosomal protein eL8/eL30/eS12/Gadd45" evidence="9">
    <location>
        <begin position="41"/>
        <end position="126"/>
    </location>
</feature>
<dbReference type="InterPro" id="IPR050257">
    <property type="entry name" value="eL8/uL1-like"/>
</dbReference>
<comment type="function">
    <text evidence="8">Required for ribosome biogenesis. Part of a complex which catalyzes pseudouridylation of rRNA. This involves the isomerization of uridine such that the ribose is subsequently attached to C5, instead of the normal N1. Pseudouridine ('psi') residues may serve to stabilize the conformation of rRNAs.</text>
</comment>
<evidence type="ECO:0000256" key="5">
    <source>
        <dbReference type="ARBA" id="ARBA00022884"/>
    </source>
</evidence>
<dbReference type="GO" id="GO:0031429">
    <property type="term" value="C:box H/ACA snoRNP complex"/>
    <property type="evidence" value="ECO:0007669"/>
    <property type="project" value="UniProtKB-UniRule"/>
</dbReference>
<evidence type="ECO:0000313" key="10">
    <source>
        <dbReference type="EMBL" id="JAG85550.1"/>
    </source>
</evidence>
<evidence type="ECO:0000256" key="8">
    <source>
        <dbReference type="RuleBase" id="RU366039"/>
    </source>
</evidence>
<comment type="function">
    <text evidence="8">Common component of the spliceosome and rRNA processing machinery.</text>
</comment>
<dbReference type="GO" id="GO:0031120">
    <property type="term" value="P:snRNA pseudouridine synthesis"/>
    <property type="evidence" value="ECO:0007669"/>
    <property type="project" value="UniProtKB-UniRule"/>
</dbReference>
<dbReference type="Pfam" id="PF01248">
    <property type="entry name" value="Ribosomal_L7Ae"/>
    <property type="match status" value="1"/>
</dbReference>
<evidence type="ECO:0000256" key="7">
    <source>
        <dbReference type="ARBA" id="ARBA00023274"/>
    </source>
</evidence>
<keyword evidence="4" id="KW-0698">rRNA processing</keyword>
<evidence type="ECO:0000256" key="2">
    <source>
        <dbReference type="ARBA" id="ARBA00007337"/>
    </source>
</evidence>
<dbReference type="GO" id="GO:0003723">
    <property type="term" value="F:RNA binding"/>
    <property type="evidence" value="ECO:0007669"/>
    <property type="project" value="UniProtKB-UniRule"/>
</dbReference>
<organism evidence="10">
    <name type="scientific">Wollemia nobilis</name>
    <dbReference type="NCBI Taxonomy" id="56998"/>
    <lineage>
        <taxon>Eukaryota</taxon>
        <taxon>Viridiplantae</taxon>
        <taxon>Streptophyta</taxon>
        <taxon>Embryophyta</taxon>
        <taxon>Tracheophyta</taxon>
        <taxon>Spermatophyta</taxon>
        <taxon>Pinopsida</taxon>
        <taxon>Pinidae</taxon>
        <taxon>Conifers II</taxon>
        <taxon>Araucariales</taxon>
        <taxon>Araucariaceae</taxon>
        <taxon>Wollemia</taxon>
    </lineage>
</organism>
<keyword evidence="5 8" id="KW-0694">RNA-binding</keyword>
<name>A0A0C9QLV4_9CONI</name>
<dbReference type="AlphaFoldDB" id="A0A0C9QLV4"/>
<dbReference type="PANTHER" id="PTHR23105">
    <property type="entry name" value="RIBOSOMAL PROTEIN L7AE FAMILY MEMBER"/>
    <property type="match status" value="1"/>
</dbReference>
<dbReference type="InterPro" id="IPR002415">
    <property type="entry name" value="H/ACA_rnp_Nhp2-like"/>
</dbReference>
<sequence>MVSDAETEVKSATKMKEKEKRKMLMVSPIARPLAGKKLCKKTLKLVRRASEVKCLKRGVKEVVKSIRRGKKGLCVIAGNISPIDVITHVPILCEESDIPYIYVPSKEDLAGAGATKRPTCCVLVLTSPAKGSIGEEDQKKLKEDYKEVVKEVQELTSSFY</sequence>
<reference evidence="10" key="1">
    <citation type="submission" date="2015-02" db="EMBL/GenBank/DDBJ databases">
        <title>A transcriptome of Wollemia nobilis - a relic of Gondwana.</title>
        <authorList>
            <person name="Chia J.Y."/>
            <person name="Leong Y.S."/>
            <person name="Abdul Karim S."/>
            <person name="Wan Azmi N."/>
            <person name="Hercus R."/>
            <person name="Croft L."/>
        </authorList>
    </citation>
    <scope>NUCLEOTIDE SEQUENCE</scope>
    <source>
        <strain evidence="10">MaeBrown</strain>
        <tissue evidence="10">Leaf</tissue>
    </source>
</reference>
<dbReference type="GO" id="GO:0000398">
    <property type="term" value="P:mRNA splicing, via spliceosome"/>
    <property type="evidence" value="ECO:0007669"/>
    <property type="project" value="UniProtKB-UniRule"/>
</dbReference>
<accession>A0A0C9QLV4</accession>
<evidence type="ECO:0000259" key="9">
    <source>
        <dbReference type="Pfam" id="PF01248"/>
    </source>
</evidence>
<dbReference type="PRINTS" id="PR00883">
    <property type="entry name" value="NUCLEARHMG"/>
</dbReference>
<dbReference type="InterPro" id="IPR004038">
    <property type="entry name" value="Ribosomal_eL8/eL30/eS12/Gad45"/>
</dbReference>
<keyword evidence="6 8" id="KW-0539">Nucleus</keyword>
<comment type="similarity">
    <text evidence="2 8">Belongs to the eukaryotic ribosomal protein eL8 family.</text>
</comment>
<dbReference type="GO" id="GO:0006364">
    <property type="term" value="P:rRNA processing"/>
    <property type="evidence" value="ECO:0007669"/>
    <property type="project" value="UniProtKB-KW"/>
</dbReference>
<evidence type="ECO:0000256" key="4">
    <source>
        <dbReference type="ARBA" id="ARBA00022552"/>
    </source>
</evidence>
<evidence type="ECO:0000256" key="1">
    <source>
        <dbReference type="ARBA" id="ARBA00004604"/>
    </source>
</evidence>
<dbReference type="SUPFAM" id="SSF55315">
    <property type="entry name" value="L30e-like"/>
    <property type="match status" value="1"/>
</dbReference>
<dbReference type="InterPro" id="IPR029064">
    <property type="entry name" value="Ribosomal_eL30-like_sf"/>
</dbReference>